<feature type="transmembrane region" description="Helical" evidence="1">
    <location>
        <begin position="345"/>
        <end position="378"/>
    </location>
</feature>
<feature type="transmembrane region" description="Helical" evidence="1">
    <location>
        <begin position="238"/>
        <end position="268"/>
    </location>
</feature>
<dbReference type="OrthoDB" id="8477220at2"/>
<evidence type="ECO:0000256" key="1">
    <source>
        <dbReference type="SAM" id="Phobius"/>
    </source>
</evidence>
<name>A0A6I4U2D5_9SPHN</name>
<accession>A0A6I4U2D5</accession>
<keyword evidence="1" id="KW-0812">Transmembrane</keyword>
<evidence type="ECO:0000313" key="3">
    <source>
        <dbReference type="Proteomes" id="UP000429229"/>
    </source>
</evidence>
<keyword evidence="3" id="KW-1185">Reference proteome</keyword>
<organism evidence="2 3">
    <name type="scientific">Alteriqipengyuania halimionae</name>
    <dbReference type="NCBI Taxonomy" id="1926630"/>
    <lineage>
        <taxon>Bacteria</taxon>
        <taxon>Pseudomonadati</taxon>
        <taxon>Pseudomonadota</taxon>
        <taxon>Alphaproteobacteria</taxon>
        <taxon>Sphingomonadales</taxon>
        <taxon>Erythrobacteraceae</taxon>
        <taxon>Alteriqipengyuania</taxon>
    </lineage>
</organism>
<proteinExistence type="predicted"/>
<dbReference type="AlphaFoldDB" id="A0A6I4U2D5"/>
<dbReference type="RefSeq" id="WP_160616146.1">
    <property type="nucleotide sequence ID" value="NZ_WTYR01000001.1"/>
</dbReference>
<keyword evidence="1" id="KW-0472">Membrane</keyword>
<sequence length="388" mass="40777">MRFALISLEEPANGADGSLRVSGRAIYRWQAAMALACGCERVLCWAPREIAAPLALQKEVEGRGSRFQPVGDLHRLARIVGPADELLVFSPGLMIDEDRLAHFVEEGHAIATIPAQEGGEQGFDRIDLTRLAAGLMFVPGSLVAQLAQLPDDCEPGGSLLRIALQSGVPTRPMASEGSGVYRIVRSEQDSRAIEKGWFERDWAASSGPRRGLSRTLTDLVGRRSVHDERASGFALGTLALGTLAATGLAVGGYAAASFGAGIVAALGGETYRRLRSVSKAPGTTAKPRFAAWPAIFVDVLLAAIVAMALDEGAVAASDRIFLATALVLALRLADRDWGAALADRPVTAAMLGLGAGIGLLLPTVQVLIVVCLILALHFGTRATQITAD</sequence>
<evidence type="ECO:0000313" key="2">
    <source>
        <dbReference type="EMBL" id="MXP09454.1"/>
    </source>
</evidence>
<keyword evidence="1" id="KW-1133">Transmembrane helix</keyword>
<comment type="caution">
    <text evidence="2">The sequence shown here is derived from an EMBL/GenBank/DDBJ whole genome shotgun (WGS) entry which is preliminary data.</text>
</comment>
<feature type="transmembrane region" description="Helical" evidence="1">
    <location>
        <begin position="289"/>
        <end position="309"/>
    </location>
</feature>
<gene>
    <name evidence="2" type="ORF">GRI68_04615</name>
</gene>
<dbReference type="EMBL" id="WTYR01000001">
    <property type="protein sequence ID" value="MXP09454.1"/>
    <property type="molecule type" value="Genomic_DNA"/>
</dbReference>
<protein>
    <submittedName>
        <fullName evidence="2">Uncharacterized protein</fullName>
    </submittedName>
</protein>
<reference evidence="2 3" key="1">
    <citation type="submission" date="2019-12" db="EMBL/GenBank/DDBJ databases">
        <title>Genomic-based taxomic classification of the family Erythrobacteraceae.</title>
        <authorList>
            <person name="Xu L."/>
        </authorList>
    </citation>
    <scope>NUCLEOTIDE SEQUENCE [LARGE SCALE GENOMIC DNA]</scope>
    <source>
        <strain evidence="2 3">LMG 29519</strain>
    </source>
</reference>
<dbReference type="Proteomes" id="UP000429229">
    <property type="component" value="Unassembled WGS sequence"/>
</dbReference>